<dbReference type="InterPro" id="IPR029063">
    <property type="entry name" value="SAM-dependent_MTases_sf"/>
</dbReference>
<evidence type="ECO:0000313" key="2">
    <source>
        <dbReference type="EMBL" id="KAJ7785173.1"/>
    </source>
</evidence>
<dbReference type="PANTHER" id="PTHR43591">
    <property type="entry name" value="METHYLTRANSFERASE"/>
    <property type="match status" value="1"/>
</dbReference>
<name>A0AAD7KKC1_9AGAR</name>
<feature type="region of interest" description="Disordered" evidence="1">
    <location>
        <begin position="1"/>
        <end position="20"/>
    </location>
</feature>
<keyword evidence="2" id="KW-0808">Transferase</keyword>
<organism evidence="2 3">
    <name type="scientific">Mycena maculata</name>
    <dbReference type="NCBI Taxonomy" id="230809"/>
    <lineage>
        <taxon>Eukaryota</taxon>
        <taxon>Fungi</taxon>
        <taxon>Dikarya</taxon>
        <taxon>Basidiomycota</taxon>
        <taxon>Agaricomycotina</taxon>
        <taxon>Agaricomycetes</taxon>
        <taxon>Agaricomycetidae</taxon>
        <taxon>Agaricales</taxon>
        <taxon>Marasmiineae</taxon>
        <taxon>Mycenaceae</taxon>
        <taxon>Mycena</taxon>
    </lineage>
</organism>
<dbReference type="PANTHER" id="PTHR43591:SF24">
    <property type="entry name" value="2-METHOXY-6-POLYPRENYL-1,4-BENZOQUINOL METHYLASE, MITOCHONDRIAL"/>
    <property type="match status" value="1"/>
</dbReference>
<dbReference type="AlphaFoldDB" id="A0AAD7KKC1"/>
<proteinExistence type="predicted"/>
<protein>
    <submittedName>
        <fullName evidence="2">S-adenosyl-L-methionine-dependent methyltransferase</fullName>
    </submittedName>
</protein>
<dbReference type="CDD" id="cd02440">
    <property type="entry name" value="AdoMet_MTases"/>
    <property type="match status" value="1"/>
</dbReference>
<evidence type="ECO:0000313" key="3">
    <source>
        <dbReference type="Proteomes" id="UP001215280"/>
    </source>
</evidence>
<keyword evidence="2" id="KW-0489">Methyltransferase</keyword>
<keyword evidence="3" id="KW-1185">Reference proteome</keyword>
<evidence type="ECO:0000256" key="1">
    <source>
        <dbReference type="SAM" id="MobiDB-lite"/>
    </source>
</evidence>
<sequence length="285" mass="31855">MSSTLAPNEAHAPRDRGSYFLPTAHESRDEMQRLDDTHEAFRQYFGGSLCFAPLAQEEPRKILELGCGSGAWAIQAAKQFPNAHVLAVDVAPLPDRIIPTNMKFRLVDLSRPSDLETETFDIVHARMVMTHVSHGREALLRAARFVKPGGLLLMEDIDLRSLAESGGPAVFRYISKMIEAWGTRGADTELGRKMEGILRTLEFFPDVHAERIAMPFAGTSADKAMNELGVALRKSWLQAAEKAGSRLAGYGVTEEMIREHNEELGRRDSSAMMVMYFCWARRSLF</sequence>
<dbReference type="GO" id="GO:0032259">
    <property type="term" value="P:methylation"/>
    <property type="evidence" value="ECO:0007669"/>
    <property type="project" value="UniProtKB-KW"/>
</dbReference>
<dbReference type="Pfam" id="PF13489">
    <property type="entry name" value="Methyltransf_23"/>
    <property type="match status" value="1"/>
</dbReference>
<dbReference type="Proteomes" id="UP001215280">
    <property type="component" value="Unassembled WGS sequence"/>
</dbReference>
<comment type="caution">
    <text evidence="2">The sequence shown here is derived from an EMBL/GenBank/DDBJ whole genome shotgun (WGS) entry which is preliminary data.</text>
</comment>
<gene>
    <name evidence="2" type="ORF">DFH07DRAFT_786878</name>
</gene>
<dbReference type="EMBL" id="JARJLG010000001">
    <property type="protein sequence ID" value="KAJ7785173.1"/>
    <property type="molecule type" value="Genomic_DNA"/>
</dbReference>
<dbReference type="SUPFAM" id="SSF53335">
    <property type="entry name" value="S-adenosyl-L-methionine-dependent methyltransferases"/>
    <property type="match status" value="1"/>
</dbReference>
<reference evidence="2" key="1">
    <citation type="submission" date="2023-03" db="EMBL/GenBank/DDBJ databases">
        <title>Massive genome expansion in bonnet fungi (Mycena s.s.) driven by repeated elements and novel gene families across ecological guilds.</title>
        <authorList>
            <consortium name="Lawrence Berkeley National Laboratory"/>
            <person name="Harder C.B."/>
            <person name="Miyauchi S."/>
            <person name="Viragh M."/>
            <person name="Kuo A."/>
            <person name="Thoen E."/>
            <person name="Andreopoulos B."/>
            <person name="Lu D."/>
            <person name="Skrede I."/>
            <person name="Drula E."/>
            <person name="Henrissat B."/>
            <person name="Morin E."/>
            <person name="Kohler A."/>
            <person name="Barry K."/>
            <person name="LaButti K."/>
            <person name="Morin E."/>
            <person name="Salamov A."/>
            <person name="Lipzen A."/>
            <person name="Mereny Z."/>
            <person name="Hegedus B."/>
            <person name="Baldrian P."/>
            <person name="Stursova M."/>
            <person name="Weitz H."/>
            <person name="Taylor A."/>
            <person name="Grigoriev I.V."/>
            <person name="Nagy L.G."/>
            <person name="Martin F."/>
            <person name="Kauserud H."/>
        </authorList>
    </citation>
    <scope>NUCLEOTIDE SEQUENCE</scope>
    <source>
        <strain evidence="2">CBHHK188m</strain>
    </source>
</reference>
<accession>A0AAD7KKC1</accession>
<dbReference type="Gene3D" id="3.40.50.150">
    <property type="entry name" value="Vaccinia Virus protein VP39"/>
    <property type="match status" value="1"/>
</dbReference>
<dbReference type="GO" id="GO:0008168">
    <property type="term" value="F:methyltransferase activity"/>
    <property type="evidence" value="ECO:0007669"/>
    <property type="project" value="UniProtKB-KW"/>
</dbReference>